<dbReference type="InterPro" id="IPR008937">
    <property type="entry name" value="Ras-like_GEF"/>
</dbReference>
<dbReference type="WBParaSite" id="TASK_0000119101-mRNA-1">
    <property type="protein sequence ID" value="TASK_0000119101-mRNA-1"/>
    <property type="gene ID" value="TASK_0000119101"/>
</dbReference>
<dbReference type="Gene3D" id="1.20.870.10">
    <property type="entry name" value="Son of sevenless (SoS) protein Chain: S domain 1"/>
    <property type="match status" value="1"/>
</dbReference>
<evidence type="ECO:0000256" key="3">
    <source>
        <dbReference type="SAM" id="MobiDB-lite"/>
    </source>
</evidence>
<evidence type="ECO:0000313" key="6">
    <source>
        <dbReference type="EMBL" id="VDK22648.1"/>
    </source>
</evidence>
<dbReference type="AlphaFoldDB" id="A0A158R6Z5"/>
<dbReference type="EMBL" id="UYRS01000255">
    <property type="protein sequence ID" value="VDK22648.1"/>
    <property type="molecule type" value="Genomic_DNA"/>
</dbReference>
<feature type="domain" description="N-terminal Ras-GEF" evidence="5">
    <location>
        <begin position="507"/>
        <end position="642"/>
    </location>
</feature>
<dbReference type="PANTHER" id="PTHR23113:SF224">
    <property type="entry name" value="RAP GUANINE NUCLEOTIDE EXCHANGE FACTOR 1"/>
    <property type="match status" value="1"/>
</dbReference>
<name>A0A158R6Z5_TAEAS</name>
<dbReference type="GO" id="GO:0005085">
    <property type="term" value="F:guanyl-nucleotide exchange factor activity"/>
    <property type="evidence" value="ECO:0007669"/>
    <property type="project" value="UniProtKB-KW"/>
</dbReference>
<evidence type="ECO:0000313" key="7">
    <source>
        <dbReference type="Proteomes" id="UP000282613"/>
    </source>
</evidence>
<feature type="region of interest" description="Disordered" evidence="3">
    <location>
        <begin position="225"/>
        <end position="262"/>
    </location>
</feature>
<dbReference type="GO" id="GO:0005886">
    <property type="term" value="C:plasma membrane"/>
    <property type="evidence" value="ECO:0007669"/>
    <property type="project" value="TreeGrafter"/>
</dbReference>
<proteinExistence type="predicted"/>
<dbReference type="PANTHER" id="PTHR23113">
    <property type="entry name" value="GUANINE NUCLEOTIDE EXCHANGE FACTOR"/>
    <property type="match status" value="1"/>
</dbReference>
<dbReference type="OrthoDB" id="25179at2759"/>
<sequence>MDAKSSFVVVAPSLPDGSGPDLSRQVSQGPPQVCRLDSMPTCLATLTPLKCGHCPSPSGDVDDGHLQGENGREIATASTVTAAQGEESSTASSSSSSNEKPPVPPIPQNSSPLSSTSNNTLTSYMYRFGRSEPQDASLESRICRNVADFFHSKWCKRESAQGPHERSKTVAYVHKYSQPTAAGPPIQHNTCAQQTCRVRMVGTEVGGLEELKYQTSSIPIVYTPSAENSVEEESPTAISSPSPTVSTLPRSTRGRSLSRGPLSVIDRRNQRAAVVGRVEVLSSLCVLRMMDSILGLSADMLVASILRDYFRVPSSSQPLLTDLTGTPELGFHEHRRSHANRKGSLESSPLHIETEVDPEANLLAPPICLVNMELPSVKEAERLHPLLMELDATPYLELDNSNSVSNDVKIPCQGWSSVILVGCVSYHPFQCYTFPIYSLYPKSAAIGKQNRARLSLVPLLLSFVFEIYDALFQIFHRKMNCRSKLARLMLSLSMLLHWAALTDHVWVVRMLKCFGYLVKGLSSLNDTNKAQGVDYSVSVLLTLDVFLVMYRTFVTLEELVSLLIQRYLLFQSSIKLIATVDEKTREKVCNVVISYLIRVISQLSTDLNSQTYSLLRLFRERVMDDGYGGLARALDFTLSNQLKRCQQGRISTQSQETALRSPNSTITSTDSPLISSRASGNAYGFPLTNTVRPLSVCVRRSHSIGAVAGAAVSPPSSLLKNGGFKSTTTAVTTTTASNTSSGSARNSFSIGQGGESSLQSSPTASTAALSDIDFEATSVAGTAAVGGRSSTASCFSSPASSRRLLGPSVPIPIATLRRHSRNFASGGPRRLSLLDIPAKQLAEQITYLEAEKYSRLTLEELLDIKSLAALKAPVMAACAAQFTALSNWAATLLLAPPPSQRERHAIKLLKVMNYLHSLKNFNSFLAILCAFLLIPENIFSKKTRSRLTRLRPYMQPPHFSTYRRELAEASPPLIPYLGLTLQNLIALEQINPLFLSEVPKGMLATYEPEHGPIVNFWRSWKHFLIINFFVKQDSADGRAAQYDIKPDLEILDFIADFKRAYPDFALRELINRRKRETS</sequence>
<evidence type="ECO:0000313" key="8">
    <source>
        <dbReference type="WBParaSite" id="TASK_0000119101-mRNA-1"/>
    </source>
</evidence>
<dbReference type="Gene3D" id="1.10.840.10">
    <property type="entry name" value="Ras guanine-nucleotide exchange factors catalytic domain"/>
    <property type="match status" value="1"/>
</dbReference>
<dbReference type="Pfam" id="PF00617">
    <property type="entry name" value="RasGEF"/>
    <property type="match status" value="1"/>
</dbReference>
<dbReference type="Proteomes" id="UP000282613">
    <property type="component" value="Unassembled WGS sequence"/>
</dbReference>
<dbReference type="InterPro" id="IPR036964">
    <property type="entry name" value="RASGEF_cat_dom_sf"/>
</dbReference>
<feature type="domain" description="Ras-GEF" evidence="4">
    <location>
        <begin position="837"/>
        <end position="1066"/>
    </location>
</feature>
<keyword evidence="7" id="KW-1185">Reference proteome</keyword>
<evidence type="ECO:0000259" key="5">
    <source>
        <dbReference type="PROSITE" id="PS50212"/>
    </source>
</evidence>
<gene>
    <name evidence="6" type="ORF">TASK_LOCUS1192</name>
</gene>
<reference evidence="6 7" key="2">
    <citation type="submission" date="2018-11" db="EMBL/GenBank/DDBJ databases">
        <authorList>
            <consortium name="Pathogen Informatics"/>
        </authorList>
    </citation>
    <scope>NUCLEOTIDE SEQUENCE [LARGE SCALE GENOMIC DNA]</scope>
</reference>
<feature type="compositionally biased region" description="Low complexity" evidence="3">
    <location>
        <begin position="108"/>
        <end position="118"/>
    </location>
</feature>
<feature type="region of interest" description="Disordered" evidence="3">
    <location>
        <begin position="1"/>
        <end position="31"/>
    </location>
</feature>
<feature type="region of interest" description="Disordered" evidence="3">
    <location>
        <begin position="651"/>
        <end position="673"/>
    </location>
</feature>
<dbReference type="SMART" id="SM00147">
    <property type="entry name" value="RasGEF"/>
    <property type="match status" value="1"/>
</dbReference>
<feature type="compositionally biased region" description="Polar residues" evidence="3">
    <location>
        <begin position="236"/>
        <end position="250"/>
    </location>
</feature>
<dbReference type="CDD" id="cd06224">
    <property type="entry name" value="REM"/>
    <property type="match status" value="1"/>
</dbReference>
<feature type="region of interest" description="Disordered" evidence="3">
    <location>
        <begin position="77"/>
        <end position="118"/>
    </location>
</feature>
<dbReference type="STRING" id="60517.A0A158R6Z5"/>
<dbReference type="InterPro" id="IPR001895">
    <property type="entry name" value="RASGEF_cat_dom"/>
</dbReference>
<dbReference type="PROSITE" id="PS50009">
    <property type="entry name" value="RASGEF_CAT"/>
    <property type="match status" value="1"/>
</dbReference>
<dbReference type="InterPro" id="IPR023578">
    <property type="entry name" value="Ras_GEF_dom_sf"/>
</dbReference>
<evidence type="ECO:0000256" key="1">
    <source>
        <dbReference type="ARBA" id="ARBA00022658"/>
    </source>
</evidence>
<keyword evidence="1 2" id="KW-0344">Guanine-nucleotide releasing factor</keyword>
<protein>
    <submittedName>
        <fullName evidence="8">Pecanex-like protein</fullName>
    </submittedName>
</protein>
<organism evidence="8">
    <name type="scientific">Taenia asiatica</name>
    <name type="common">Asian tapeworm</name>
    <dbReference type="NCBI Taxonomy" id="60517"/>
    <lineage>
        <taxon>Eukaryota</taxon>
        <taxon>Metazoa</taxon>
        <taxon>Spiralia</taxon>
        <taxon>Lophotrochozoa</taxon>
        <taxon>Platyhelminthes</taxon>
        <taxon>Cestoda</taxon>
        <taxon>Eucestoda</taxon>
        <taxon>Cyclophyllidea</taxon>
        <taxon>Taeniidae</taxon>
        <taxon>Taenia</taxon>
    </lineage>
</organism>
<evidence type="ECO:0000256" key="2">
    <source>
        <dbReference type="PROSITE-ProRule" id="PRU00168"/>
    </source>
</evidence>
<dbReference type="PROSITE" id="PS50212">
    <property type="entry name" value="RASGEF_NTER"/>
    <property type="match status" value="1"/>
</dbReference>
<feature type="compositionally biased region" description="Low complexity" evidence="3">
    <location>
        <begin position="733"/>
        <end position="749"/>
    </location>
</feature>
<evidence type="ECO:0000259" key="4">
    <source>
        <dbReference type="PROSITE" id="PS50009"/>
    </source>
</evidence>
<accession>A0A158R6Z5</accession>
<dbReference type="GO" id="GO:0007265">
    <property type="term" value="P:Ras protein signal transduction"/>
    <property type="evidence" value="ECO:0007669"/>
    <property type="project" value="TreeGrafter"/>
</dbReference>
<reference evidence="8" key="1">
    <citation type="submission" date="2016-04" db="UniProtKB">
        <authorList>
            <consortium name="WormBaseParasite"/>
        </authorList>
    </citation>
    <scope>IDENTIFICATION</scope>
</reference>
<dbReference type="InterPro" id="IPR000651">
    <property type="entry name" value="Ras-like_Gua-exchang_fac_N"/>
</dbReference>
<feature type="compositionally biased region" description="Low complexity" evidence="3">
    <location>
        <begin position="88"/>
        <end position="97"/>
    </location>
</feature>
<dbReference type="SUPFAM" id="SSF48366">
    <property type="entry name" value="Ras GEF"/>
    <property type="match status" value="1"/>
</dbReference>
<feature type="region of interest" description="Disordered" evidence="3">
    <location>
        <begin position="733"/>
        <end position="762"/>
    </location>
</feature>